<dbReference type="InterPro" id="IPR050300">
    <property type="entry name" value="GDXG_lipolytic_enzyme"/>
</dbReference>
<comment type="caution">
    <text evidence="4">The sequence shown here is derived from an EMBL/GenBank/DDBJ whole genome shotgun (WGS) entry which is preliminary data.</text>
</comment>
<reference evidence="4 5" key="1">
    <citation type="submission" date="2019-07" db="EMBL/GenBank/DDBJ databases">
        <title>Rhodococcus cavernicolus sp. nov., isolated from a cave.</title>
        <authorList>
            <person name="Lee S.D."/>
        </authorList>
    </citation>
    <scope>NUCLEOTIDE SEQUENCE [LARGE SCALE GENOMIC DNA]</scope>
    <source>
        <strain evidence="4 5">C1-24</strain>
    </source>
</reference>
<keyword evidence="2 4" id="KW-0378">Hydrolase</keyword>
<dbReference type="InterPro" id="IPR029058">
    <property type="entry name" value="AB_hydrolase_fold"/>
</dbReference>
<dbReference type="InterPro" id="IPR013094">
    <property type="entry name" value="AB_hydrolase_3"/>
</dbReference>
<dbReference type="EMBL" id="VLNY01000005">
    <property type="protein sequence ID" value="KAA0022538.1"/>
    <property type="molecule type" value="Genomic_DNA"/>
</dbReference>
<feature type="domain" description="Alpha/beta hydrolase fold-3" evidence="3">
    <location>
        <begin position="75"/>
        <end position="271"/>
    </location>
</feature>
<dbReference type="SUPFAM" id="SSF53474">
    <property type="entry name" value="alpha/beta-Hydrolases"/>
    <property type="match status" value="1"/>
</dbReference>
<dbReference type="Pfam" id="PF07859">
    <property type="entry name" value="Abhydrolase_3"/>
    <property type="match status" value="1"/>
</dbReference>
<protein>
    <submittedName>
        <fullName evidence="4">Alpha/beta hydrolase</fullName>
    </submittedName>
</protein>
<keyword evidence="5" id="KW-1185">Reference proteome</keyword>
<organism evidence="4 5">
    <name type="scientific">Antrihabitans cavernicola</name>
    <dbReference type="NCBI Taxonomy" id="2495913"/>
    <lineage>
        <taxon>Bacteria</taxon>
        <taxon>Bacillati</taxon>
        <taxon>Actinomycetota</taxon>
        <taxon>Actinomycetes</taxon>
        <taxon>Mycobacteriales</taxon>
        <taxon>Nocardiaceae</taxon>
        <taxon>Antrihabitans</taxon>
    </lineage>
</organism>
<dbReference type="InterPro" id="IPR002168">
    <property type="entry name" value="Lipase_GDXG_HIS_AS"/>
</dbReference>
<accession>A0A5A7S8Q5</accession>
<dbReference type="PROSITE" id="PS01173">
    <property type="entry name" value="LIPASE_GDXG_HIS"/>
    <property type="match status" value="1"/>
</dbReference>
<gene>
    <name evidence="4" type="ORF">FOY51_12625</name>
</gene>
<evidence type="ECO:0000256" key="2">
    <source>
        <dbReference type="ARBA" id="ARBA00022801"/>
    </source>
</evidence>
<dbReference type="Gene3D" id="3.40.50.1820">
    <property type="entry name" value="alpha/beta hydrolase"/>
    <property type="match status" value="1"/>
</dbReference>
<dbReference type="OrthoDB" id="9803828at2"/>
<dbReference type="RefSeq" id="WP_149430594.1">
    <property type="nucleotide sequence ID" value="NZ_VLNY01000005.1"/>
</dbReference>
<evidence type="ECO:0000313" key="4">
    <source>
        <dbReference type="EMBL" id="KAA0022538.1"/>
    </source>
</evidence>
<evidence type="ECO:0000259" key="3">
    <source>
        <dbReference type="Pfam" id="PF07859"/>
    </source>
</evidence>
<comment type="similarity">
    <text evidence="1">Belongs to the 'GDXG' lipolytic enzyme family.</text>
</comment>
<dbReference type="AlphaFoldDB" id="A0A5A7S8Q5"/>
<dbReference type="PANTHER" id="PTHR48081">
    <property type="entry name" value="AB HYDROLASE SUPERFAMILY PROTEIN C4A8.06C"/>
    <property type="match status" value="1"/>
</dbReference>
<proteinExistence type="inferred from homology"/>
<name>A0A5A7S8Q5_9NOCA</name>
<sequence length="309" mass="32973">MPLHVDRRLAVPITHALYRTVLNRRLPFAVQRRALDVTARVVQPIPAGTVTEKLTLAGRPAERVTSTKSIDSVVLLYLHGGGYTTGSLTTHRSIAGHLARDAGATVYLLDYRLAPEAPFPAAVDDAVDAYLELLRTRGLRSKQVAIGGDSAGGGLAVATARRLIDQHGVTPAALALIAPWVDPNYVSKRKRDLVINTAWSKACAAAYLGTADPHDPGYAPARGNLEGLPPTLVQIGTRELLYDQVVDFVDNLRSAGVDATRTDYPNLWHVAQLQASLLREAADAVVELGTFLHGALDPALVEPPAGDVG</sequence>
<evidence type="ECO:0000256" key="1">
    <source>
        <dbReference type="ARBA" id="ARBA00010515"/>
    </source>
</evidence>
<dbReference type="Proteomes" id="UP000322244">
    <property type="component" value="Unassembled WGS sequence"/>
</dbReference>
<dbReference type="GO" id="GO:0004806">
    <property type="term" value="F:triacylglycerol lipase activity"/>
    <property type="evidence" value="ECO:0007669"/>
    <property type="project" value="TreeGrafter"/>
</dbReference>
<dbReference type="PANTHER" id="PTHR48081:SF30">
    <property type="entry name" value="ACETYL-HYDROLASE LIPR-RELATED"/>
    <property type="match status" value="1"/>
</dbReference>
<evidence type="ECO:0000313" key="5">
    <source>
        <dbReference type="Proteomes" id="UP000322244"/>
    </source>
</evidence>